<protein>
    <submittedName>
        <fullName evidence="1">Uncharacterized protein</fullName>
    </submittedName>
</protein>
<feature type="non-terminal residue" evidence="1">
    <location>
        <position position="1"/>
    </location>
</feature>
<sequence length="89" mass="9256">VKHVEAAGRRARLGSGVEKATERDIGRAIGFGFVGELQLRMAGGADDGLVAEQRPGVRQRAIGLAQVHAHAEARGDFGVIVDDQAGLVA</sequence>
<dbReference type="AlphaFoldDB" id="A0A699XGH9"/>
<reference evidence="1" key="1">
    <citation type="journal article" date="2019" name="Sci. Rep.">
        <title>Draft genome of Tanacetum cinerariifolium, the natural source of mosquito coil.</title>
        <authorList>
            <person name="Yamashiro T."/>
            <person name="Shiraishi A."/>
            <person name="Satake H."/>
            <person name="Nakayama K."/>
        </authorList>
    </citation>
    <scope>NUCLEOTIDE SEQUENCE</scope>
</reference>
<dbReference type="EMBL" id="BKCJ011836848">
    <property type="protein sequence ID" value="GFD57088.1"/>
    <property type="molecule type" value="Genomic_DNA"/>
</dbReference>
<comment type="caution">
    <text evidence="1">The sequence shown here is derived from an EMBL/GenBank/DDBJ whole genome shotgun (WGS) entry which is preliminary data.</text>
</comment>
<proteinExistence type="predicted"/>
<accession>A0A699XGH9</accession>
<evidence type="ECO:0000313" key="1">
    <source>
        <dbReference type="EMBL" id="GFD57088.1"/>
    </source>
</evidence>
<organism evidence="1">
    <name type="scientific">Tanacetum cinerariifolium</name>
    <name type="common">Dalmatian daisy</name>
    <name type="synonym">Chrysanthemum cinerariifolium</name>
    <dbReference type="NCBI Taxonomy" id="118510"/>
    <lineage>
        <taxon>Eukaryota</taxon>
        <taxon>Viridiplantae</taxon>
        <taxon>Streptophyta</taxon>
        <taxon>Embryophyta</taxon>
        <taxon>Tracheophyta</taxon>
        <taxon>Spermatophyta</taxon>
        <taxon>Magnoliopsida</taxon>
        <taxon>eudicotyledons</taxon>
        <taxon>Gunneridae</taxon>
        <taxon>Pentapetalae</taxon>
        <taxon>asterids</taxon>
        <taxon>campanulids</taxon>
        <taxon>Asterales</taxon>
        <taxon>Asteraceae</taxon>
        <taxon>Asteroideae</taxon>
        <taxon>Anthemideae</taxon>
        <taxon>Anthemidinae</taxon>
        <taxon>Tanacetum</taxon>
    </lineage>
</organism>
<name>A0A699XGH9_TANCI</name>
<gene>
    <name evidence="1" type="ORF">Tci_929057</name>
</gene>
<feature type="non-terminal residue" evidence="1">
    <location>
        <position position="89"/>
    </location>
</feature>